<keyword evidence="5" id="KW-1185">Reference proteome</keyword>
<dbReference type="GO" id="GO:0006635">
    <property type="term" value="P:fatty acid beta-oxidation"/>
    <property type="evidence" value="ECO:0007669"/>
    <property type="project" value="TreeGrafter"/>
</dbReference>
<gene>
    <name evidence="4" type="ORF">GXW79_15775</name>
</gene>
<dbReference type="GO" id="GO:0016829">
    <property type="term" value="F:lyase activity"/>
    <property type="evidence" value="ECO:0007669"/>
    <property type="project" value="UniProtKB-KW"/>
</dbReference>
<reference evidence="4" key="1">
    <citation type="submission" date="2020-01" db="EMBL/GenBank/DDBJ databases">
        <authorList>
            <person name="Rat A."/>
        </authorList>
    </citation>
    <scope>NUCLEOTIDE SEQUENCE</scope>
    <source>
        <strain evidence="4">LMG 28251</strain>
    </source>
</reference>
<dbReference type="Gene3D" id="3.90.226.10">
    <property type="entry name" value="2-enoyl-CoA Hydratase, Chain A, domain 1"/>
    <property type="match status" value="1"/>
</dbReference>
<proteinExistence type="predicted"/>
<keyword evidence="2" id="KW-0456">Lyase</keyword>
<evidence type="ECO:0008006" key="6">
    <source>
        <dbReference type="Google" id="ProtNLM"/>
    </source>
</evidence>
<feature type="region of interest" description="Disordered" evidence="3">
    <location>
        <begin position="244"/>
        <end position="265"/>
    </location>
</feature>
<reference evidence="4" key="2">
    <citation type="journal article" date="2021" name="Syst. Appl. Microbiol.">
        <title>Roseomonas hellenica sp. nov., isolated from roots of wild-growing Alkanna tinctoria.</title>
        <authorList>
            <person name="Rat A."/>
            <person name="Naranjo H.D."/>
            <person name="Lebbe L."/>
            <person name="Cnockaert M."/>
            <person name="Krigas N."/>
            <person name="Grigoriadou K."/>
            <person name="Maloupa E."/>
            <person name="Willems A."/>
        </authorList>
    </citation>
    <scope>NUCLEOTIDE SEQUENCE</scope>
    <source>
        <strain evidence="4">LMG 28251</strain>
    </source>
</reference>
<name>A0AAF1K5H3_9PROT</name>
<dbReference type="InterPro" id="IPR001753">
    <property type="entry name" value="Enoyl-CoA_hydra/iso"/>
</dbReference>
<dbReference type="PANTHER" id="PTHR11941:SF169">
    <property type="entry name" value="(7AS)-7A-METHYL-1,5-DIOXO-2,3,5,6,7,7A-HEXAHYDRO-1H-INDENE-CARBOXYL-COA HYDROLASE"/>
    <property type="match status" value="1"/>
</dbReference>
<protein>
    <recommendedName>
        <fullName evidence="6">Enoyl-CoA hydratase</fullName>
    </recommendedName>
</protein>
<evidence type="ECO:0000313" key="4">
    <source>
        <dbReference type="EMBL" id="MBR0656540.1"/>
    </source>
</evidence>
<evidence type="ECO:0000313" key="5">
    <source>
        <dbReference type="Proteomes" id="UP001196068"/>
    </source>
</evidence>
<keyword evidence="1" id="KW-0443">Lipid metabolism</keyword>
<dbReference type="Pfam" id="PF00378">
    <property type="entry name" value="ECH_1"/>
    <property type="match status" value="1"/>
</dbReference>
<evidence type="ECO:0000256" key="2">
    <source>
        <dbReference type="ARBA" id="ARBA00023239"/>
    </source>
</evidence>
<dbReference type="AlphaFoldDB" id="A0AAF1K5H3"/>
<dbReference type="PANTHER" id="PTHR11941">
    <property type="entry name" value="ENOYL-COA HYDRATASE-RELATED"/>
    <property type="match status" value="1"/>
</dbReference>
<sequence>MAVVETERHGQVLVVRMNRPERLNALNHELRVALAQTWTDFRRDDGLEVAILTGTGRAFCAGEDMKETLADATPGGRALDIEDPFRSGTLEKPVIAAVNGFAMGGGFMLVERTDLRVAAKGAVFEVSEAKRWLLGGYDHGHVANLPFPIAMEMALGFRFTAERFYELGFVNRLVEADAVVPTAIEMANHLLTLPPASRVNTVHMMRQMRPKASEAQRELAAALHEHGAKSDLMESRAAFAEKRAPNFKGWNDPADRYRMPGAKAE</sequence>
<feature type="compositionally biased region" description="Basic and acidic residues" evidence="3">
    <location>
        <begin position="253"/>
        <end position="265"/>
    </location>
</feature>
<evidence type="ECO:0000256" key="1">
    <source>
        <dbReference type="ARBA" id="ARBA00023098"/>
    </source>
</evidence>
<accession>A0AAF1K5H3</accession>
<dbReference type="EMBL" id="JAAEDH010000019">
    <property type="protein sequence ID" value="MBR0656540.1"/>
    <property type="molecule type" value="Genomic_DNA"/>
</dbReference>
<dbReference type="Proteomes" id="UP001196068">
    <property type="component" value="Unassembled WGS sequence"/>
</dbReference>
<comment type="caution">
    <text evidence="4">The sequence shown here is derived from an EMBL/GenBank/DDBJ whole genome shotgun (WGS) entry which is preliminary data.</text>
</comment>
<dbReference type="RefSeq" id="WP_211875407.1">
    <property type="nucleotide sequence ID" value="NZ_JAAEDH010000019.1"/>
</dbReference>
<evidence type="ECO:0000256" key="3">
    <source>
        <dbReference type="SAM" id="MobiDB-lite"/>
    </source>
</evidence>
<dbReference type="CDD" id="cd06558">
    <property type="entry name" value="crotonase-like"/>
    <property type="match status" value="1"/>
</dbReference>
<organism evidence="4 5">
    <name type="scientific">Plastoroseomonas arctica</name>
    <dbReference type="NCBI Taxonomy" id="1509237"/>
    <lineage>
        <taxon>Bacteria</taxon>
        <taxon>Pseudomonadati</taxon>
        <taxon>Pseudomonadota</taxon>
        <taxon>Alphaproteobacteria</taxon>
        <taxon>Acetobacterales</taxon>
        <taxon>Acetobacteraceae</taxon>
        <taxon>Plastoroseomonas</taxon>
    </lineage>
</organism>
<dbReference type="InterPro" id="IPR029045">
    <property type="entry name" value="ClpP/crotonase-like_dom_sf"/>
</dbReference>
<dbReference type="SUPFAM" id="SSF52096">
    <property type="entry name" value="ClpP/crotonase"/>
    <property type="match status" value="1"/>
</dbReference>